<evidence type="ECO:0000313" key="1">
    <source>
        <dbReference type="EMBL" id="CAG8773777.1"/>
    </source>
</evidence>
<dbReference type="EMBL" id="CAJVPS010054259">
    <property type="protein sequence ID" value="CAG8773777.1"/>
    <property type="molecule type" value="Genomic_DNA"/>
</dbReference>
<dbReference type="OrthoDB" id="2428406at2759"/>
<feature type="non-terminal residue" evidence="1">
    <location>
        <position position="1"/>
    </location>
</feature>
<name>A0A9N9JBJ3_9GLOM</name>
<reference evidence="1" key="1">
    <citation type="submission" date="2021-06" db="EMBL/GenBank/DDBJ databases">
        <authorList>
            <person name="Kallberg Y."/>
            <person name="Tangrot J."/>
            <person name="Rosling A."/>
        </authorList>
    </citation>
    <scope>NUCLEOTIDE SEQUENCE</scope>
    <source>
        <strain evidence="1">FL130A</strain>
    </source>
</reference>
<protein>
    <submittedName>
        <fullName evidence="1">3836_t:CDS:1</fullName>
    </submittedName>
</protein>
<gene>
    <name evidence="1" type="ORF">ALEPTO_LOCUS14285</name>
</gene>
<sequence length="45" mass="5328">RNRPTDNDEEFLKNFETQKFLLEATKKLCEEKNIELIIFPRGTAS</sequence>
<accession>A0A9N9JBJ3</accession>
<evidence type="ECO:0000313" key="2">
    <source>
        <dbReference type="Proteomes" id="UP000789508"/>
    </source>
</evidence>
<feature type="non-terminal residue" evidence="1">
    <location>
        <position position="45"/>
    </location>
</feature>
<comment type="caution">
    <text evidence="1">The sequence shown here is derived from an EMBL/GenBank/DDBJ whole genome shotgun (WGS) entry which is preliminary data.</text>
</comment>
<organism evidence="1 2">
    <name type="scientific">Ambispora leptoticha</name>
    <dbReference type="NCBI Taxonomy" id="144679"/>
    <lineage>
        <taxon>Eukaryota</taxon>
        <taxon>Fungi</taxon>
        <taxon>Fungi incertae sedis</taxon>
        <taxon>Mucoromycota</taxon>
        <taxon>Glomeromycotina</taxon>
        <taxon>Glomeromycetes</taxon>
        <taxon>Archaeosporales</taxon>
        <taxon>Ambisporaceae</taxon>
        <taxon>Ambispora</taxon>
    </lineage>
</organism>
<proteinExistence type="predicted"/>
<dbReference type="AlphaFoldDB" id="A0A9N9JBJ3"/>
<keyword evidence="2" id="KW-1185">Reference proteome</keyword>
<dbReference type="Proteomes" id="UP000789508">
    <property type="component" value="Unassembled WGS sequence"/>
</dbReference>